<dbReference type="RefSeq" id="WP_232572215.1">
    <property type="nucleotide sequence ID" value="NZ_CP089466.1"/>
</dbReference>
<dbReference type="AlphaFoldDB" id="A0ABD5NC18"/>
<accession>A0ABD5NC18</accession>
<dbReference type="GeneID" id="69117449"/>
<evidence type="ECO:0000313" key="3">
    <source>
        <dbReference type="Proteomes" id="UP001595660"/>
    </source>
</evidence>
<dbReference type="InterPro" id="IPR025510">
    <property type="entry name" value="DUF4397"/>
</dbReference>
<dbReference type="Pfam" id="PF14344">
    <property type="entry name" value="DUF4397"/>
    <property type="match status" value="1"/>
</dbReference>
<feature type="domain" description="DUF4397" evidence="1">
    <location>
        <begin position="43"/>
        <end position="163"/>
    </location>
</feature>
<sequence length="254" mass="26060">MQLELSRTLTAVLLAALVAGAVATTGALAASAAETAENPQNVAYLNVAHASPDAPAVDVYVDNETALEDFAFGDVSDYLELDAGAHTVAITVADDRSAVVFEGNLTLERGTATTVAAAGEVSENGTTAFAPRVFPNDALTPDNDYAAVRVAHLSPDAPTVDVTAEDGDVVLAENVSFGNASAYVTVPAGDYEVEIRADTPNADGPVVATVDVSLDDEEAYTAWAVGYASPDDAPADTPFEVILTEDASVTVELP</sequence>
<dbReference type="Proteomes" id="UP001595660">
    <property type="component" value="Unassembled WGS sequence"/>
</dbReference>
<evidence type="ECO:0000313" key="2">
    <source>
        <dbReference type="EMBL" id="MFC3476637.1"/>
    </source>
</evidence>
<proteinExistence type="predicted"/>
<gene>
    <name evidence="2" type="ORF">ACFOKC_02755</name>
</gene>
<dbReference type="EMBL" id="JBHRWN010000002">
    <property type="protein sequence ID" value="MFC3476637.1"/>
    <property type="molecule type" value="Genomic_DNA"/>
</dbReference>
<evidence type="ECO:0000259" key="1">
    <source>
        <dbReference type="Pfam" id="PF14344"/>
    </source>
</evidence>
<organism evidence="2 3">
    <name type="scientific">Halobacterium litoreum</name>
    <dbReference type="NCBI Taxonomy" id="2039234"/>
    <lineage>
        <taxon>Archaea</taxon>
        <taxon>Methanobacteriati</taxon>
        <taxon>Methanobacteriota</taxon>
        <taxon>Stenosarchaea group</taxon>
        <taxon>Halobacteria</taxon>
        <taxon>Halobacteriales</taxon>
        <taxon>Halobacteriaceae</taxon>
        <taxon>Halobacterium</taxon>
    </lineage>
</organism>
<keyword evidence="3" id="KW-1185">Reference proteome</keyword>
<reference evidence="2 3" key="1">
    <citation type="journal article" date="2019" name="Int. J. Syst. Evol. Microbiol.">
        <title>The Global Catalogue of Microorganisms (GCM) 10K type strain sequencing project: providing services to taxonomists for standard genome sequencing and annotation.</title>
        <authorList>
            <consortium name="The Broad Institute Genomics Platform"/>
            <consortium name="The Broad Institute Genome Sequencing Center for Infectious Disease"/>
            <person name="Wu L."/>
            <person name="Ma J."/>
        </authorList>
    </citation>
    <scope>NUCLEOTIDE SEQUENCE [LARGE SCALE GENOMIC DNA]</scope>
    <source>
        <strain evidence="2 3">CGMCC 1.12562</strain>
    </source>
</reference>
<protein>
    <submittedName>
        <fullName evidence="2">DUF4397 domain-containing protein</fullName>
    </submittedName>
</protein>
<comment type="caution">
    <text evidence="2">The sequence shown here is derived from an EMBL/GenBank/DDBJ whole genome shotgun (WGS) entry which is preliminary data.</text>
</comment>
<name>A0ABD5NC18_9EURY</name>